<gene>
    <name evidence="2" type="ORF">GQS65_04590</name>
</gene>
<evidence type="ECO:0000313" key="2">
    <source>
        <dbReference type="EMBL" id="MWG33778.1"/>
    </source>
</evidence>
<reference evidence="2 3" key="1">
    <citation type="submission" date="2019-12" db="EMBL/GenBank/DDBJ databases">
        <title>Halocatena pleomorpha gen. nov. sp. nov., an extremely halophilic archaeon of family Halobacteriaceae isolated from saltpan soil.</title>
        <authorList>
            <person name="Pal Y."/>
            <person name="Verma A."/>
            <person name="Krishnamurthi S."/>
            <person name="Kumar P."/>
        </authorList>
    </citation>
    <scope>NUCLEOTIDE SEQUENCE [LARGE SCALE GENOMIC DNA]</scope>
    <source>
        <strain evidence="2 3">JCM 16495</strain>
    </source>
</reference>
<evidence type="ECO:0000256" key="1">
    <source>
        <dbReference type="SAM" id="MobiDB-lite"/>
    </source>
</evidence>
<evidence type="ECO:0008006" key="4">
    <source>
        <dbReference type="Google" id="ProtNLM"/>
    </source>
</evidence>
<name>A0A6B0GQ48_9EURY</name>
<feature type="region of interest" description="Disordered" evidence="1">
    <location>
        <begin position="24"/>
        <end position="45"/>
    </location>
</feature>
<comment type="caution">
    <text evidence="2">The sequence shown here is derived from an EMBL/GenBank/DDBJ whole genome shotgun (WGS) entry which is preliminary data.</text>
</comment>
<dbReference type="EMBL" id="WSZK01000010">
    <property type="protein sequence ID" value="MWG33778.1"/>
    <property type="molecule type" value="Genomic_DNA"/>
</dbReference>
<dbReference type="AlphaFoldDB" id="A0A6B0GQ48"/>
<sequence length="240" mass="26672">MPSRRTLLGSVVGALTGLSGCSALTNHDREPTPTTPIGTPTGEQPDLSFDLDKVDFEQFRLEYTGSDPFYSDELHLRYHTSMKKLATHSWQTPRTVVGPQDSAGRILNAYPGTKVRATWTGGEEPVSAEVTAPNRSPPWVDDPPTVRFSFRRMSAGTVQVGYDGGDEVKDHRLRVKYSDRDARGHTERWAGSGKPLREGMATRTREPVREGTTVSVWWKSKHGAWEIGKHRVPETTTTPN</sequence>
<keyword evidence="3" id="KW-1185">Reference proteome</keyword>
<protein>
    <recommendedName>
        <fullName evidence="4">Lipoprotein</fullName>
    </recommendedName>
</protein>
<proteinExistence type="predicted"/>
<dbReference type="Proteomes" id="UP000451471">
    <property type="component" value="Unassembled WGS sequence"/>
</dbReference>
<feature type="region of interest" description="Disordered" evidence="1">
    <location>
        <begin position="184"/>
        <end position="208"/>
    </location>
</feature>
<dbReference type="RefSeq" id="WP_158203498.1">
    <property type="nucleotide sequence ID" value="NZ_WSZK01000010.1"/>
</dbReference>
<evidence type="ECO:0000313" key="3">
    <source>
        <dbReference type="Proteomes" id="UP000451471"/>
    </source>
</evidence>
<feature type="compositionally biased region" description="Low complexity" evidence="1">
    <location>
        <begin position="35"/>
        <end position="45"/>
    </location>
</feature>
<accession>A0A6B0GQ48</accession>
<dbReference type="PROSITE" id="PS51257">
    <property type="entry name" value="PROKAR_LIPOPROTEIN"/>
    <property type="match status" value="1"/>
</dbReference>
<organism evidence="2 3">
    <name type="scientific">Halomarina oriensis</name>
    <dbReference type="NCBI Taxonomy" id="671145"/>
    <lineage>
        <taxon>Archaea</taxon>
        <taxon>Methanobacteriati</taxon>
        <taxon>Methanobacteriota</taxon>
        <taxon>Stenosarchaea group</taxon>
        <taxon>Halobacteria</taxon>
        <taxon>Halobacteriales</taxon>
        <taxon>Natronomonadaceae</taxon>
        <taxon>Halomarina</taxon>
    </lineage>
</organism>